<gene>
    <name evidence="3" type="ORF">RHS01_05218</name>
    <name evidence="2" type="ORF">RHS04_06919</name>
</gene>
<evidence type="ECO:0000313" key="3">
    <source>
        <dbReference type="EMBL" id="KAF8755537.1"/>
    </source>
</evidence>
<evidence type="ECO:0000256" key="1">
    <source>
        <dbReference type="SAM" id="Phobius"/>
    </source>
</evidence>
<evidence type="ECO:0000313" key="4">
    <source>
        <dbReference type="Proteomes" id="UP000650582"/>
    </source>
</evidence>
<evidence type="ECO:0000313" key="2">
    <source>
        <dbReference type="EMBL" id="KAF8674958.1"/>
    </source>
</evidence>
<accession>A0A8H7H5X0</accession>
<protein>
    <submittedName>
        <fullName evidence="2">Uncharacterized protein</fullName>
    </submittedName>
</protein>
<organism evidence="2 4">
    <name type="scientific">Rhizoctonia solani</name>
    <dbReference type="NCBI Taxonomy" id="456999"/>
    <lineage>
        <taxon>Eukaryota</taxon>
        <taxon>Fungi</taxon>
        <taxon>Dikarya</taxon>
        <taxon>Basidiomycota</taxon>
        <taxon>Agaricomycotina</taxon>
        <taxon>Agaricomycetes</taxon>
        <taxon>Cantharellales</taxon>
        <taxon>Ceratobasidiaceae</taxon>
        <taxon>Rhizoctonia</taxon>
    </lineage>
</organism>
<proteinExistence type="predicted"/>
<keyword evidence="1" id="KW-1133">Transmembrane helix</keyword>
<reference evidence="2" key="1">
    <citation type="submission" date="2020-09" db="EMBL/GenBank/DDBJ databases">
        <title>Comparative genome analyses of four rice-infecting Rhizoctonia solani isolates reveal extensive enrichment of homogalacturonan modification genes.</title>
        <authorList>
            <person name="Lee D.-Y."/>
            <person name="Jeon J."/>
            <person name="Kim K.-T."/>
            <person name="Cheong K."/>
            <person name="Song H."/>
            <person name="Choi G."/>
            <person name="Ko J."/>
            <person name="Opiyo S.O."/>
            <person name="Zuo S."/>
            <person name="Madhav S."/>
            <person name="Lee Y.-H."/>
            <person name="Wang G.-L."/>
        </authorList>
    </citation>
    <scope>NUCLEOTIDE SEQUENCE</scope>
    <source>
        <strain evidence="3">AG1-IA B2</strain>
        <strain evidence="2">AG1-IA YN-7</strain>
    </source>
</reference>
<sequence length="106" mass="11662">MAIAAGSGVLGLFLMFNLGGYGLYGMSLLGYPLTIGASSVLCRRTSFRNRNVIIEFIWEIHTPLATNMNTRELDDFWGHVPMSSHVPLDGDLGARAQTRPRDNAYS</sequence>
<dbReference type="EMBL" id="JACYCC010000128">
    <property type="protein sequence ID" value="KAF8674958.1"/>
    <property type="molecule type" value="Genomic_DNA"/>
</dbReference>
<dbReference type="Proteomes" id="UP000614334">
    <property type="component" value="Unassembled WGS sequence"/>
</dbReference>
<comment type="caution">
    <text evidence="2">The sequence shown here is derived from an EMBL/GenBank/DDBJ whole genome shotgun (WGS) entry which is preliminary data.</text>
</comment>
<feature type="transmembrane region" description="Helical" evidence="1">
    <location>
        <begin position="21"/>
        <end position="42"/>
    </location>
</feature>
<dbReference type="AlphaFoldDB" id="A0A8H7H5X0"/>
<dbReference type="EMBL" id="JACYCF010000008">
    <property type="protein sequence ID" value="KAF8755537.1"/>
    <property type="molecule type" value="Genomic_DNA"/>
</dbReference>
<keyword evidence="1" id="KW-0812">Transmembrane</keyword>
<keyword evidence="1" id="KW-0472">Membrane</keyword>
<name>A0A8H7H5X0_9AGAM</name>
<dbReference type="Proteomes" id="UP000650582">
    <property type="component" value="Unassembled WGS sequence"/>
</dbReference>